<evidence type="ECO:0000256" key="9">
    <source>
        <dbReference type="SAM" id="Phobius"/>
    </source>
</evidence>
<feature type="region of interest" description="Disordered" evidence="8">
    <location>
        <begin position="1"/>
        <end position="25"/>
    </location>
</feature>
<evidence type="ECO:0000256" key="3">
    <source>
        <dbReference type="ARBA" id="ARBA00022475"/>
    </source>
</evidence>
<dbReference type="Proteomes" id="UP000242999">
    <property type="component" value="Unassembled WGS sequence"/>
</dbReference>
<dbReference type="OrthoDB" id="958025at2"/>
<evidence type="ECO:0000256" key="8">
    <source>
        <dbReference type="SAM" id="MobiDB-lite"/>
    </source>
</evidence>
<dbReference type="NCBIfam" id="TIGR01620">
    <property type="entry name" value="hyp_HI0043"/>
    <property type="match status" value="1"/>
</dbReference>
<feature type="transmembrane region" description="Helical" evidence="9">
    <location>
        <begin position="94"/>
        <end position="117"/>
    </location>
</feature>
<keyword evidence="4" id="KW-0997">Cell inner membrane</keyword>
<dbReference type="RefSeq" id="WP_093307574.1">
    <property type="nucleotide sequence ID" value="NZ_FNYH01000001.1"/>
</dbReference>
<keyword evidence="7 9" id="KW-0472">Membrane</keyword>
<accession>A0A1H6QC77</accession>
<protein>
    <submittedName>
        <fullName evidence="10">Putative membrane protein</fullName>
    </submittedName>
</protein>
<organism evidence="10 11">
    <name type="scientific">Allopseudospirillum japonicum</name>
    <dbReference type="NCBI Taxonomy" id="64971"/>
    <lineage>
        <taxon>Bacteria</taxon>
        <taxon>Pseudomonadati</taxon>
        <taxon>Pseudomonadota</taxon>
        <taxon>Gammaproteobacteria</taxon>
        <taxon>Oceanospirillales</taxon>
        <taxon>Oceanospirillaceae</taxon>
        <taxon>Allopseudospirillum</taxon>
    </lineage>
</organism>
<comment type="similarity">
    <text evidence="2">Belongs to the UPF0283 family.</text>
</comment>
<dbReference type="EMBL" id="FNYH01000001">
    <property type="protein sequence ID" value="SEI37210.1"/>
    <property type="molecule type" value="Genomic_DNA"/>
</dbReference>
<comment type="subcellular location">
    <subcellularLocation>
        <location evidence="1">Cell inner membrane</location>
        <topology evidence="1">Multi-pass membrane protein</topology>
    </subcellularLocation>
</comment>
<feature type="compositionally biased region" description="Basic and acidic residues" evidence="8">
    <location>
        <begin position="8"/>
        <end position="17"/>
    </location>
</feature>
<evidence type="ECO:0000256" key="5">
    <source>
        <dbReference type="ARBA" id="ARBA00022692"/>
    </source>
</evidence>
<evidence type="ECO:0000256" key="7">
    <source>
        <dbReference type="ARBA" id="ARBA00023136"/>
    </source>
</evidence>
<evidence type="ECO:0000313" key="11">
    <source>
        <dbReference type="Proteomes" id="UP000242999"/>
    </source>
</evidence>
<evidence type="ECO:0000256" key="4">
    <source>
        <dbReference type="ARBA" id="ARBA00022519"/>
    </source>
</evidence>
<keyword evidence="11" id="KW-1185">Reference proteome</keyword>
<dbReference type="AlphaFoldDB" id="A0A1H6QC77"/>
<evidence type="ECO:0000313" key="10">
    <source>
        <dbReference type="EMBL" id="SEI37210.1"/>
    </source>
</evidence>
<evidence type="ECO:0000256" key="2">
    <source>
        <dbReference type="ARBA" id="ARBA00008255"/>
    </source>
</evidence>
<keyword evidence="6 9" id="KW-1133">Transmembrane helix</keyword>
<dbReference type="STRING" id="64971.SAMN05421831_1014"/>
<name>A0A1H6QC77_9GAMM</name>
<dbReference type="PANTHER" id="PTHR39342:SF1">
    <property type="entry name" value="UPF0283 MEMBRANE PROTEIN YCJF"/>
    <property type="match status" value="1"/>
</dbReference>
<sequence length="342" mass="38117">MTQIKKSQRFDAEDAMQKKQPPPAQAQYFQAQDYVHAAETKAQAKLAPQQQAQGVPAEVLTQTQAPWMLTLVAFLAALVGMEFAYWGYTSWQAALGWRVVLASFASGAAFILAYTCAKQRLAWRRWHTHLHQYANLQTRALNQVQTPAELEAWARQLADQLAIAEDHPAWVQWRAQVQPHHNQAQTLLLFDHHVLTPIDEKIRQAIVKRSTEAGLWVALSPMAALDMLVVAYKGMQLTQDISRCYAWPMPYGARLRLAKAWIGAIAAAGISEWAAEATSEVLALEMSAKVSLRAAQGLAAGWMMARLGLYIWRTSRPLPFATQAPSVKDLTRPLGEHLGQTS</sequence>
<dbReference type="InterPro" id="IPR021147">
    <property type="entry name" value="DUF697"/>
</dbReference>
<dbReference type="PANTHER" id="PTHR39342">
    <property type="entry name" value="UPF0283 MEMBRANE PROTEIN YCJF"/>
    <property type="match status" value="1"/>
</dbReference>
<dbReference type="GO" id="GO:0005886">
    <property type="term" value="C:plasma membrane"/>
    <property type="evidence" value="ECO:0007669"/>
    <property type="project" value="UniProtKB-SubCell"/>
</dbReference>
<keyword evidence="3" id="KW-1003">Cell membrane</keyword>
<dbReference type="InterPro" id="IPR006507">
    <property type="entry name" value="UPF0283"/>
</dbReference>
<proteinExistence type="inferred from homology"/>
<feature type="transmembrane region" description="Helical" evidence="9">
    <location>
        <begin position="67"/>
        <end position="88"/>
    </location>
</feature>
<dbReference type="Pfam" id="PF05128">
    <property type="entry name" value="DUF697"/>
    <property type="match status" value="1"/>
</dbReference>
<gene>
    <name evidence="10" type="ORF">SAMN05421831_1014</name>
</gene>
<evidence type="ECO:0000256" key="1">
    <source>
        <dbReference type="ARBA" id="ARBA00004429"/>
    </source>
</evidence>
<evidence type="ECO:0000256" key="6">
    <source>
        <dbReference type="ARBA" id="ARBA00022989"/>
    </source>
</evidence>
<reference evidence="11" key="1">
    <citation type="submission" date="2016-10" db="EMBL/GenBank/DDBJ databases">
        <authorList>
            <person name="Varghese N."/>
            <person name="Submissions S."/>
        </authorList>
    </citation>
    <scope>NUCLEOTIDE SEQUENCE [LARGE SCALE GENOMIC DNA]</scope>
    <source>
        <strain evidence="11">DSM 7165</strain>
    </source>
</reference>
<keyword evidence="5 9" id="KW-0812">Transmembrane</keyword>